<protein>
    <submittedName>
        <fullName evidence="1">Uncharacterized protein</fullName>
    </submittedName>
</protein>
<evidence type="ECO:0000313" key="1">
    <source>
        <dbReference type="EMBL" id="CAA9418509.1"/>
    </source>
</evidence>
<dbReference type="EMBL" id="CADCVA010000175">
    <property type="protein sequence ID" value="CAA9418509.1"/>
    <property type="molecule type" value="Genomic_DNA"/>
</dbReference>
<proteinExistence type="predicted"/>
<feature type="non-terminal residue" evidence="1">
    <location>
        <position position="1"/>
    </location>
</feature>
<accession>A0A6J4PPG8</accession>
<reference evidence="1" key="1">
    <citation type="submission" date="2020-02" db="EMBL/GenBank/DDBJ databases">
        <authorList>
            <person name="Meier V. D."/>
        </authorList>
    </citation>
    <scope>NUCLEOTIDE SEQUENCE</scope>
    <source>
        <strain evidence="1">AVDCRST_MAG82</strain>
    </source>
</reference>
<sequence length="43" mass="4604">TAGTRNVLRTGVDDLDPLEALSRYYGSAPKRARTTEAAQGVLI</sequence>
<name>A0A6J4PPG8_9ACTN</name>
<gene>
    <name evidence="1" type="ORF">AVDCRST_MAG82-1262</name>
</gene>
<dbReference type="AlphaFoldDB" id="A0A6J4PPG8"/>
<organism evidence="1">
    <name type="scientific">uncultured Rubrobacteraceae bacterium</name>
    <dbReference type="NCBI Taxonomy" id="349277"/>
    <lineage>
        <taxon>Bacteria</taxon>
        <taxon>Bacillati</taxon>
        <taxon>Actinomycetota</taxon>
        <taxon>Rubrobacteria</taxon>
        <taxon>Rubrobacterales</taxon>
        <taxon>Rubrobacteraceae</taxon>
        <taxon>environmental samples</taxon>
    </lineage>
</organism>